<dbReference type="InterPro" id="IPR002401">
    <property type="entry name" value="Cyt_P450_E_grp-I"/>
</dbReference>
<organism evidence="9 10">
    <name type="scientific">Viridothelium virens</name>
    <name type="common">Speckled blister lichen</name>
    <name type="synonym">Trypethelium virens</name>
    <dbReference type="NCBI Taxonomy" id="1048519"/>
    <lineage>
        <taxon>Eukaryota</taxon>
        <taxon>Fungi</taxon>
        <taxon>Dikarya</taxon>
        <taxon>Ascomycota</taxon>
        <taxon>Pezizomycotina</taxon>
        <taxon>Dothideomycetes</taxon>
        <taxon>Dothideomycetes incertae sedis</taxon>
        <taxon>Trypetheliales</taxon>
        <taxon>Trypetheliaceae</taxon>
        <taxon>Viridothelium</taxon>
    </lineage>
</organism>
<gene>
    <name evidence="9" type="ORF">EV356DRAFT_536328</name>
</gene>
<keyword evidence="7 9" id="KW-0503">Monooxygenase</keyword>
<evidence type="ECO:0000256" key="4">
    <source>
        <dbReference type="ARBA" id="ARBA00022723"/>
    </source>
</evidence>
<dbReference type="OrthoDB" id="1470350at2759"/>
<dbReference type="PROSITE" id="PS00086">
    <property type="entry name" value="CYTOCHROME_P450"/>
    <property type="match status" value="1"/>
</dbReference>
<keyword evidence="7" id="KW-0560">Oxidoreductase</keyword>
<accession>A0A6A6GY18</accession>
<dbReference type="SUPFAM" id="SSF48264">
    <property type="entry name" value="Cytochrome P450"/>
    <property type="match status" value="1"/>
</dbReference>
<keyword evidence="4 6" id="KW-0479">Metal-binding</keyword>
<evidence type="ECO:0000256" key="8">
    <source>
        <dbReference type="SAM" id="Phobius"/>
    </source>
</evidence>
<dbReference type="PRINTS" id="PR00463">
    <property type="entry name" value="EP450I"/>
</dbReference>
<keyword evidence="3 6" id="KW-0349">Heme</keyword>
<feature type="transmembrane region" description="Helical" evidence="8">
    <location>
        <begin position="20"/>
        <end position="40"/>
    </location>
</feature>
<reference evidence="9" key="1">
    <citation type="journal article" date="2020" name="Stud. Mycol.">
        <title>101 Dothideomycetes genomes: a test case for predicting lifestyles and emergence of pathogens.</title>
        <authorList>
            <person name="Haridas S."/>
            <person name="Albert R."/>
            <person name="Binder M."/>
            <person name="Bloem J."/>
            <person name="Labutti K."/>
            <person name="Salamov A."/>
            <person name="Andreopoulos B."/>
            <person name="Baker S."/>
            <person name="Barry K."/>
            <person name="Bills G."/>
            <person name="Bluhm B."/>
            <person name="Cannon C."/>
            <person name="Castanera R."/>
            <person name="Culley D."/>
            <person name="Daum C."/>
            <person name="Ezra D."/>
            <person name="Gonzalez J."/>
            <person name="Henrissat B."/>
            <person name="Kuo A."/>
            <person name="Liang C."/>
            <person name="Lipzen A."/>
            <person name="Lutzoni F."/>
            <person name="Magnuson J."/>
            <person name="Mondo S."/>
            <person name="Nolan M."/>
            <person name="Ohm R."/>
            <person name="Pangilinan J."/>
            <person name="Park H.-J."/>
            <person name="Ramirez L."/>
            <person name="Alfaro M."/>
            <person name="Sun H."/>
            <person name="Tritt A."/>
            <person name="Yoshinaga Y."/>
            <person name="Zwiers L.-H."/>
            <person name="Turgeon B."/>
            <person name="Goodwin S."/>
            <person name="Spatafora J."/>
            <person name="Crous P."/>
            <person name="Grigoriev I."/>
        </authorList>
    </citation>
    <scope>NUCLEOTIDE SEQUENCE</scope>
    <source>
        <strain evidence="9">Tuck. ex Michener</strain>
    </source>
</reference>
<dbReference type="InterPro" id="IPR001128">
    <property type="entry name" value="Cyt_P450"/>
</dbReference>
<dbReference type="PANTHER" id="PTHR24305:SF210">
    <property type="entry name" value="CYTOCHROME P450 MONOOXYGENASE ASQL-RELATED"/>
    <property type="match status" value="1"/>
</dbReference>
<keyword evidence="5 6" id="KW-0408">Iron</keyword>
<protein>
    <submittedName>
        <fullName evidence="9">Cytochrome P450 monooxygenase-like protein</fullName>
    </submittedName>
</protein>
<dbReference type="EMBL" id="ML991840">
    <property type="protein sequence ID" value="KAF2230509.1"/>
    <property type="molecule type" value="Genomic_DNA"/>
</dbReference>
<keyword evidence="8" id="KW-0472">Membrane</keyword>
<dbReference type="Proteomes" id="UP000800092">
    <property type="component" value="Unassembled WGS sequence"/>
</dbReference>
<proteinExistence type="inferred from homology"/>
<dbReference type="AlphaFoldDB" id="A0A6A6GY18"/>
<dbReference type="Pfam" id="PF00067">
    <property type="entry name" value="p450"/>
    <property type="match status" value="1"/>
</dbReference>
<evidence type="ECO:0000256" key="7">
    <source>
        <dbReference type="RuleBase" id="RU000461"/>
    </source>
</evidence>
<keyword evidence="8" id="KW-1133">Transmembrane helix</keyword>
<dbReference type="Gene3D" id="1.10.630.10">
    <property type="entry name" value="Cytochrome P450"/>
    <property type="match status" value="1"/>
</dbReference>
<dbReference type="InterPro" id="IPR050121">
    <property type="entry name" value="Cytochrome_P450_monoxygenase"/>
</dbReference>
<dbReference type="GO" id="GO:0020037">
    <property type="term" value="F:heme binding"/>
    <property type="evidence" value="ECO:0007669"/>
    <property type="project" value="InterPro"/>
</dbReference>
<sequence>MPNISVFQFGSSFSWTHFSITVLGSVFLCLVSLAVYNVYLHPLAKFPGPRLWTASSIPYFRALLSGNFATTINDIHARYGPVVRVAPDELSYIDEEAWRAIYGYHSGGCFPKSLKWFQPRGNGEVGIFAASAKDHGRFRRAFAPAFTKKMLHEHEPLIMATTNLFIEKLASKTVKKRLVDICEWMEYAIFDFAGEFAFSRSFRCLEREDNRFAIQMVQSSVHAFARVVPARAFGLLWLWKLVNARDPQWANRVKFEKTVREYTQERLQNGELSRTGKEDLVTWICRRTGKGGELSKGEVANALADFLVAGTETVASVVIATVHHLFKNPGVKAKLENEIRSAFGADAEITAKTLSDLPYLNACINETMRIAPTLPNVLPRIVPNKGTQLCGEWIPGGTFVSFSQFAAYHSSRNFSSPESYLPARWIDPVKMETHNSDVFNPFSTGPRSCVGEEFAWTEVRLFLAKLLFNFDLVRQISQFEWEDQEAYFIYKKKPMVIEIKERRASK</sequence>
<dbReference type="CDD" id="cd11058">
    <property type="entry name" value="CYP60B-like"/>
    <property type="match status" value="1"/>
</dbReference>
<dbReference type="PANTHER" id="PTHR24305">
    <property type="entry name" value="CYTOCHROME P450"/>
    <property type="match status" value="1"/>
</dbReference>
<evidence type="ECO:0000313" key="10">
    <source>
        <dbReference type="Proteomes" id="UP000800092"/>
    </source>
</evidence>
<feature type="binding site" description="axial binding residue" evidence="6">
    <location>
        <position position="449"/>
    </location>
    <ligand>
        <name>heme</name>
        <dbReference type="ChEBI" id="CHEBI:30413"/>
    </ligand>
    <ligandPart>
        <name>Fe</name>
        <dbReference type="ChEBI" id="CHEBI:18248"/>
    </ligandPart>
</feature>
<keyword evidence="10" id="KW-1185">Reference proteome</keyword>
<dbReference type="PRINTS" id="PR00385">
    <property type="entry name" value="P450"/>
</dbReference>
<evidence type="ECO:0000256" key="5">
    <source>
        <dbReference type="ARBA" id="ARBA00023004"/>
    </source>
</evidence>
<dbReference type="GO" id="GO:0004497">
    <property type="term" value="F:monooxygenase activity"/>
    <property type="evidence" value="ECO:0007669"/>
    <property type="project" value="UniProtKB-KW"/>
</dbReference>
<evidence type="ECO:0000256" key="3">
    <source>
        <dbReference type="ARBA" id="ARBA00022617"/>
    </source>
</evidence>
<dbReference type="GO" id="GO:0005506">
    <property type="term" value="F:iron ion binding"/>
    <property type="evidence" value="ECO:0007669"/>
    <property type="project" value="InterPro"/>
</dbReference>
<name>A0A6A6GY18_VIRVR</name>
<dbReference type="InterPro" id="IPR036396">
    <property type="entry name" value="Cyt_P450_sf"/>
</dbReference>
<evidence type="ECO:0000256" key="6">
    <source>
        <dbReference type="PIRSR" id="PIRSR602401-1"/>
    </source>
</evidence>
<keyword evidence="8" id="KW-0812">Transmembrane</keyword>
<comment type="cofactor">
    <cofactor evidence="1 6">
        <name>heme</name>
        <dbReference type="ChEBI" id="CHEBI:30413"/>
    </cofactor>
</comment>
<evidence type="ECO:0000313" key="9">
    <source>
        <dbReference type="EMBL" id="KAF2230509.1"/>
    </source>
</evidence>
<evidence type="ECO:0000256" key="2">
    <source>
        <dbReference type="ARBA" id="ARBA00010617"/>
    </source>
</evidence>
<comment type="similarity">
    <text evidence="2 7">Belongs to the cytochrome P450 family.</text>
</comment>
<dbReference type="InterPro" id="IPR017972">
    <property type="entry name" value="Cyt_P450_CS"/>
</dbReference>
<dbReference type="GO" id="GO:0016705">
    <property type="term" value="F:oxidoreductase activity, acting on paired donors, with incorporation or reduction of molecular oxygen"/>
    <property type="evidence" value="ECO:0007669"/>
    <property type="project" value="InterPro"/>
</dbReference>
<evidence type="ECO:0000256" key="1">
    <source>
        <dbReference type="ARBA" id="ARBA00001971"/>
    </source>
</evidence>